<keyword evidence="2" id="KW-1185">Reference proteome</keyword>
<dbReference type="EMBL" id="JAPHNI010000017">
    <property type="protein sequence ID" value="KAJ8118501.1"/>
    <property type="molecule type" value="Genomic_DNA"/>
</dbReference>
<organism evidence="1 2">
    <name type="scientific">Boeremia exigua</name>
    <dbReference type="NCBI Taxonomy" id="749465"/>
    <lineage>
        <taxon>Eukaryota</taxon>
        <taxon>Fungi</taxon>
        <taxon>Dikarya</taxon>
        <taxon>Ascomycota</taxon>
        <taxon>Pezizomycotina</taxon>
        <taxon>Dothideomycetes</taxon>
        <taxon>Pleosporomycetidae</taxon>
        <taxon>Pleosporales</taxon>
        <taxon>Pleosporineae</taxon>
        <taxon>Didymellaceae</taxon>
        <taxon>Boeremia</taxon>
    </lineage>
</organism>
<sequence length="459" mass="49503">MAEQSNTMASPSNSRHGGNIVHGSQDAVVFSSAASSATQQLKKEDALRETDDFRNYLSQSSIAFFLLGALVGLPCTTITAGAKAMFQGVTGAYGLCAFVTAAFTSLVAPTFAHHIPYSYRTIILTITGLASFGICTVGSNQAGPVIGTMLGGATYAFGMNTYLAVAASFPQYTVVSFSSGCGSSVVLGPALYIVLMGPLGRAWKHVFLVCLCFPVLICAVWWVLLDDAGRRDADRVRKLAITKARALECGSSDFICLQVGSDDSLPVVKETKMGFGPGLTRTGLFFRLILPRYVVPLLFCTMGSIICILGLSPTFQNLRLFRGSPENDLQFEIYYFCYGMGQFSFSALSMKFKMTFIWGWATLQMTIVAIGTVQLFHPFLEYYAVWAAIMFVVGACVGGGVTNTNYKIADEFRRQNQPEEVRSYAMSYGGLGNFGGDALGGCLAILIEVLAKKHLSVRT</sequence>
<name>A0ACC2ITG4_9PLEO</name>
<dbReference type="Proteomes" id="UP001153331">
    <property type="component" value="Unassembled WGS sequence"/>
</dbReference>
<reference evidence="1" key="1">
    <citation type="submission" date="2022-11" db="EMBL/GenBank/DDBJ databases">
        <title>Genome Sequence of Boeremia exigua.</title>
        <authorList>
            <person name="Buettner E."/>
        </authorList>
    </citation>
    <scope>NUCLEOTIDE SEQUENCE</scope>
    <source>
        <strain evidence="1">CU02</strain>
    </source>
</reference>
<evidence type="ECO:0000313" key="1">
    <source>
        <dbReference type="EMBL" id="KAJ8118501.1"/>
    </source>
</evidence>
<evidence type="ECO:0000313" key="2">
    <source>
        <dbReference type="Proteomes" id="UP001153331"/>
    </source>
</evidence>
<comment type="caution">
    <text evidence="1">The sequence shown here is derived from an EMBL/GenBank/DDBJ whole genome shotgun (WGS) entry which is preliminary data.</text>
</comment>
<protein>
    <submittedName>
        <fullName evidence="1">Uncharacterized protein</fullName>
    </submittedName>
</protein>
<accession>A0ACC2ITG4</accession>
<proteinExistence type="predicted"/>
<gene>
    <name evidence="1" type="ORF">OPT61_g532</name>
</gene>